<comment type="caution">
    <text evidence="1">The sequence shown here is derived from an EMBL/GenBank/DDBJ whole genome shotgun (WGS) entry which is preliminary data.</text>
</comment>
<proteinExistence type="predicted"/>
<accession>A0ABQ2GY96</accession>
<evidence type="ECO:0000313" key="1">
    <source>
        <dbReference type="EMBL" id="GGM19826.1"/>
    </source>
</evidence>
<reference evidence="2" key="1">
    <citation type="journal article" date="2019" name="Int. J. Syst. Evol. Microbiol.">
        <title>The Global Catalogue of Microorganisms (GCM) 10K type strain sequencing project: providing services to taxonomists for standard genome sequencing and annotation.</title>
        <authorList>
            <consortium name="The Broad Institute Genomics Platform"/>
            <consortium name="The Broad Institute Genome Sequencing Center for Infectious Disease"/>
            <person name="Wu L."/>
            <person name="Ma J."/>
        </authorList>
    </citation>
    <scope>NUCLEOTIDE SEQUENCE [LARGE SCALE GENOMIC DNA]</scope>
    <source>
        <strain evidence="2">JCM 13501</strain>
    </source>
</reference>
<protein>
    <submittedName>
        <fullName evidence="1">Uncharacterized protein</fullName>
    </submittedName>
</protein>
<organism evidence="1 2">
    <name type="scientific">Pseudomonas asuensis</name>
    <dbReference type="NCBI Taxonomy" id="1825787"/>
    <lineage>
        <taxon>Bacteria</taxon>
        <taxon>Pseudomonadati</taxon>
        <taxon>Pseudomonadota</taxon>
        <taxon>Gammaproteobacteria</taxon>
        <taxon>Pseudomonadales</taxon>
        <taxon>Pseudomonadaceae</taxon>
        <taxon>Pseudomonas</taxon>
    </lineage>
</organism>
<sequence>MSIPNRFLTEHHRAQIFFVQSLGTVSLGTAHLGIGKLNIVLGLHEQGFTSRVLVSFGYWADAGFTARLPKLQLPGKRLLTYVKRPGTKEKA</sequence>
<dbReference type="RefSeq" id="WP_188867247.1">
    <property type="nucleotide sequence ID" value="NZ_BMNW01000007.1"/>
</dbReference>
<dbReference type="Proteomes" id="UP000616499">
    <property type="component" value="Unassembled WGS sequence"/>
</dbReference>
<gene>
    <name evidence="1" type="ORF">GCM10009425_33350</name>
</gene>
<keyword evidence="2" id="KW-1185">Reference proteome</keyword>
<dbReference type="EMBL" id="BMNW01000007">
    <property type="protein sequence ID" value="GGM19826.1"/>
    <property type="molecule type" value="Genomic_DNA"/>
</dbReference>
<evidence type="ECO:0000313" key="2">
    <source>
        <dbReference type="Proteomes" id="UP000616499"/>
    </source>
</evidence>
<name>A0ABQ2GY96_9PSED</name>